<accession>A0A4S8HU94</accession>
<keyword evidence="2" id="KW-1185">Reference proteome</keyword>
<dbReference type="RefSeq" id="WP_136577299.1">
    <property type="nucleotide sequence ID" value="NZ_STFF01000003.1"/>
</dbReference>
<sequence>MKQLLLISFCWLIISENTQAQDFITRGKIEYEIRKDNKKIYTDADRARSNWIASLPEFDILYRELVFSNNQLLYLPGRKGTLTSHPNDNSVYSDLDTRKTIAKQTFINEAYIIEDSVRPIKWKIGNEIRKIAGFECRKAIGIIHDSVYVVAFYCPEIIPQGGPEFFSGLPGMILGLAIPRYFTTWFATKIELASLDESTIAPPTVKKSKQYSKNELADILSRKYKEAGWWKEASAKRALKELDRYTF</sequence>
<dbReference type="AlphaFoldDB" id="A0A4S8HU94"/>
<dbReference type="Proteomes" id="UP000306918">
    <property type="component" value="Unassembled WGS sequence"/>
</dbReference>
<protein>
    <submittedName>
        <fullName evidence="1">GLPGLI family protein</fullName>
    </submittedName>
</protein>
<gene>
    <name evidence="1" type="ORF">FAM09_11670</name>
</gene>
<comment type="caution">
    <text evidence="1">The sequence shown here is derived from an EMBL/GenBank/DDBJ whole genome shotgun (WGS) entry which is preliminary data.</text>
</comment>
<evidence type="ECO:0000313" key="2">
    <source>
        <dbReference type="Proteomes" id="UP000306918"/>
    </source>
</evidence>
<dbReference type="NCBIfam" id="TIGR01200">
    <property type="entry name" value="GLPGLI"/>
    <property type="match status" value="1"/>
</dbReference>
<dbReference type="EMBL" id="STFF01000003">
    <property type="protein sequence ID" value="THU39167.1"/>
    <property type="molecule type" value="Genomic_DNA"/>
</dbReference>
<reference evidence="1 2" key="1">
    <citation type="submission" date="2019-04" db="EMBL/GenBank/DDBJ databases">
        <title>Niastella caeni sp. nov., isolated from activated sludge.</title>
        <authorList>
            <person name="Sheng M."/>
        </authorList>
    </citation>
    <scope>NUCLEOTIDE SEQUENCE [LARGE SCALE GENOMIC DNA]</scope>
    <source>
        <strain evidence="1 2">HX-2-15</strain>
    </source>
</reference>
<dbReference type="OrthoDB" id="1440774at2"/>
<proteinExistence type="predicted"/>
<dbReference type="InterPro" id="IPR005901">
    <property type="entry name" value="GLPGLI"/>
</dbReference>
<evidence type="ECO:0000313" key="1">
    <source>
        <dbReference type="EMBL" id="THU39167.1"/>
    </source>
</evidence>
<organism evidence="1 2">
    <name type="scientific">Niastella caeni</name>
    <dbReference type="NCBI Taxonomy" id="2569763"/>
    <lineage>
        <taxon>Bacteria</taxon>
        <taxon>Pseudomonadati</taxon>
        <taxon>Bacteroidota</taxon>
        <taxon>Chitinophagia</taxon>
        <taxon>Chitinophagales</taxon>
        <taxon>Chitinophagaceae</taxon>
        <taxon>Niastella</taxon>
    </lineage>
</organism>
<name>A0A4S8HU94_9BACT</name>